<dbReference type="AlphaFoldDB" id="A0AAV4YEE8"/>
<dbReference type="EMBL" id="BPLR01019151">
    <property type="protein sequence ID" value="GIZ04844.1"/>
    <property type="molecule type" value="Genomic_DNA"/>
</dbReference>
<evidence type="ECO:0000313" key="7">
    <source>
        <dbReference type="EMBL" id="GIZ04844.1"/>
    </source>
</evidence>
<dbReference type="Pfam" id="PF01094">
    <property type="entry name" value="ANF_receptor"/>
    <property type="match status" value="1"/>
</dbReference>
<gene>
    <name evidence="7" type="primary">Grm3_1</name>
    <name evidence="7" type="ORF">CEXT_306801</name>
</gene>
<dbReference type="GO" id="GO:0016020">
    <property type="term" value="C:membrane"/>
    <property type="evidence" value="ECO:0007669"/>
    <property type="project" value="UniProtKB-SubCell"/>
</dbReference>
<evidence type="ECO:0000256" key="5">
    <source>
        <dbReference type="ARBA" id="ARBA00023180"/>
    </source>
</evidence>
<proteinExistence type="predicted"/>
<keyword evidence="5" id="KW-0325">Glycoprotein</keyword>
<dbReference type="SUPFAM" id="SSF53822">
    <property type="entry name" value="Periplasmic binding protein-like I"/>
    <property type="match status" value="1"/>
</dbReference>
<evidence type="ECO:0000256" key="3">
    <source>
        <dbReference type="ARBA" id="ARBA00022989"/>
    </source>
</evidence>
<keyword evidence="8" id="KW-1185">Reference proteome</keyword>
<feature type="domain" description="Receptor ligand binding region" evidence="6">
    <location>
        <begin position="33"/>
        <end position="194"/>
    </location>
</feature>
<accession>A0AAV4YEE8</accession>
<reference evidence="7 8" key="1">
    <citation type="submission" date="2021-06" db="EMBL/GenBank/DDBJ databases">
        <title>Caerostris extrusa draft genome.</title>
        <authorList>
            <person name="Kono N."/>
            <person name="Arakawa K."/>
        </authorList>
    </citation>
    <scope>NUCLEOTIDE SEQUENCE [LARGE SCALE GENOMIC DNA]</scope>
</reference>
<evidence type="ECO:0000313" key="8">
    <source>
        <dbReference type="Proteomes" id="UP001054945"/>
    </source>
</evidence>
<keyword evidence="4" id="KW-0472">Membrane</keyword>
<evidence type="ECO:0000256" key="2">
    <source>
        <dbReference type="ARBA" id="ARBA00022692"/>
    </source>
</evidence>
<evidence type="ECO:0000256" key="4">
    <source>
        <dbReference type="ARBA" id="ARBA00023136"/>
    </source>
</evidence>
<keyword evidence="3" id="KW-1133">Transmembrane helix</keyword>
<dbReference type="InterPro" id="IPR001828">
    <property type="entry name" value="ANF_lig-bd_rcpt"/>
</dbReference>
<dbReference type="InterPro" id="IPR050726">
    <property type="entry name" value="mGluR"/>
</dbReference>
<dbReference type="Proteomes" id="UP001054945">
    <property type="component" value="Unassembled WGS sequence"/>
</dbReference>
<dbReference type="InterPro" id="IPR028082">
    <property type="entry name" value="Peripla_BP_I"/>
</dbReference>
<evidence type="ECO:0000259" key="6">
    <source>
        <dbReference type="Pfam" id="PF01094"/>
    </source>
</evidence>
<sequence length="222" mass="25603">MVDMSSSLSDPRVAESAGRYIIPVIPLKQETAVPPEQLAKVLAEVIHDMDWERVAIIHADDEYSIFVTKVFSQIAKTGYPCIAAIRSLPVSNSEKKDKPVDAKSYHRMLTSFTSKLTDKTGIVVIGHDETFKMVLHTFLESQPTFSRLQWLFSWMPNFEKLSSFGSNLNTKQIYSLSPFPSEIFSFEDYWRKAWRHSFHLRRQRSLLHGVCHVSKELQSCWF</sequence>
<protein>
    <submittedName>
        <fullName evidence="7">Metabotropic glutamate receptor 3</fullName>
    </submittedName>
</protein>
<dbReference type="Gene3D" id="3.40.50.2300">
    <property type="match status" value="1"/>
</dbReference>
<organism evidence="7 8">
    <name type="scientific">Caerostris extrusa</name>
    <name type="common">Bark spider</name>
    <name type="synonym">Caerostris bankana</name>
    <dbReference type="NCBI Taxonomy" id="172846"/>
    <lineage>
        <taxon>Eukaryota</taxon>
        <taxon>Metazoa</taxon>
        <taxon>Ecdysozoa</taxon>
        <taxon>Arthropoda</taxon>
        <taxon>Chelicerata</taxon>
        <taxon>Arachnida</taxon>
        <taxon>Araneae</taxon>
        <taxon>Araneomorphae</taxon>
        <taxon>Entelegynae</taxon>
        <taxon>Araneoidea</taxon>
        <taxon>Araneidae</taxon>
        <taxon>Caerostris</taxon>
    </lineage>
</organism>
<name>A0AAV4YEE8_CAEEX</name>
<keyword evidence="2" id="KW-0812">Transmembrane</keyword>
<evidence type="ECO:0000256" key="1">
    <source>
        <dbReference type="ARBA" id="ARBA00004370"/>
    </source>
</evidence>
<comment type="subcellular location">
    <subcellularLocation>
        <location evidence="1">Membrane</location>
    </subcellularLocation>
</comment>
<dbReference type="PANTHER" id="PTHR24060">
    <property type="entry name" value="METABOTROPIC GLUTAMATE RECEPTOR"/>
    <property type="match status" value="1"/>
</dbReference>
<comment type="caution">
    <text evidence="7">The sequence shown here is derived from an EMBL/GenBank/DDBJ whole genome shotgun (WGS) entry which is preliminary data.</text>
</comment>
<keyword evidence="7" id="KW-0675">Receptor</keyword>